<evidence type="ECO:0000256" key="5">
    <source>
        <dbReference type="ARBA" id="ARBA00022723"/>
    </source>
</evidence>
<dbReference type="SMART" id="SM00316">
    <property type="entry name" value="S1"/>
    <property type="match status" value="1"/>
</dbReference>
<dbReference type="FunFam" id="3.30.230.70:FF:000001">
    <property type="entry name" value="Polyribonucleotide nucleotidyltransferase"/>
    <property type="match status" value="1"/>
</dbReference>
<dbReference type="InterPro" id="IPR036345">
    <property type="entry name" value="ExoRNase_PH_dom2_sf"/>
</dbReference>
<sequence length="702" mass="77255">MIQKSIEIGGKTITLESGKLAKQAHGAVTVSLNETVVLVTAVSAEESMRDPGFFPLSVDYREKFYSTGRIPGGFFKREGRPTEKEILSARVIDRPIRPLFPPHYRNETQIMAMVLSMDNENDADVLAGLGASAALSISDIPFYGPIATVRIARVEGQYVIFPSLSEVERSDIELIVAGSQESIMMVEGEAKEVSEQDLLETITTAHEAIKQLVDVILEMKQEANVPMRDVEEKTYPEGLQERVTELGKNLITDAIRLTEKKERRTALKAANTTVMEALEEDFPECEDDIKEIMHDIEKDEVRKMILEEGKRLDGRGLQDIRSISCEVGILPRTHGSALFTRGQTQSLGVVTLGTGSDEQIIDAIEGESKKDYMLHYNFPPFCTGEAKPIRGVSRREVGHGNLAERALRPVLPKDGSFPYTIRIVSEVLESNGSSSMATVCSGSMALMDAGVPVSSAVAGIAMGLVKEGDKVAVLSDILGDEDHLGDMDFKVAGTRKGINAVQMDIKIDGISRDIMEQALEQARVGRLHIMDEMEKAISEPREDISPYAPKIYEFKIKVDKIGMVIGPGGKTIRHIIEETGVTIDIEEDGTVRIAAVDGESANKARGMIDKLLEEPELGKAYKGKVKRVKDFGAFVEFLPGKEGMVHISELDLARTNKVTDICQEGDFIDIVVKNIAPDGKIALSRKMYLMREEKKKQDNASE</sequence>
<gene>
    <name evidence="8" type="primary">pnp</name>
    <name evidence="10" type="ORF">ENJ10_08395</name>
</gene>
<keyword evidence="2 8" id="KW-0963">Cytoplasm</keyword>
<dbReference type="CDD" id="cd11364">
    <property type="entry name" value="RNase_PH_PNPase_2"/>
    <property type="match status" value="1"/>
</dbReference>
<dbReference type="Pfam" id="PF03725">
    <property type="entry name" value="RNase_PH_C"/>
    <property type="match status" value="2"/>
</dbReference>
<keyword evidence="6 8" id="KW-0460">Magnesium</keyword>
<comment type="subcellular location">
    <subcellularLocation>
        <location evidence="8">Cytoplasm</location>
    </subcellularLocation>
</comment>
<organism evidence="10">
    <name type="scientific">Caldithrix abyssi</name>
    <dbReference type="NCBI Taxonomy" id="187145"/>
    <lineage>
        <taxon>Bacteria</taxon>
        <taxon>Pseudomonadati</taxon>
        <taxon>Calditrichota</taxon>
        <taxon>Calditrichia</taxon>
        <taxon>Calditrichales</taxon>
        <taxon>Calditrichaceae</taxon>
        <taxon>Caldithrix</taxon>
    </lineage>
</organism>
<dbReference type="PIRSF" id="PIRSF005499">
    <property type="entry name" value="PNPase"/>
    <property type="match status" value="1"/>
</dbReference>
<evidence type="ECO:0000256" key="8">
    <source>
        <dbReference type="HAMAP-Rule" id="MF_01595"/>
    </source>
</evidence>
<dbReference type="Pfam" id="PF00013">
    <property type="entry name" value="KH_1"/>
    <property type="match status" value="1"/>
</dbReference>
<dbReference type="SUPFAM" id="SSF50249">
    <property type="entry name" value="Nucleic acid-binding proteins"/>
    <property type="match status" value="1"/>
</dbReference>
<evidence type="ECO:0000256" key="7">
    <source>
        <dbReference type="ARBA" id="ARBA00022884"/>
    </source>
</evidence>
<comment type="caution">
    <text evidence="10">The sequence shown here is derived from an EMBL/GenBank/DDBJ whole genome shotgun (WGS) entry which is preliminary data.</text>
</comment>
<dbReference type="InterPro" id="IPR004088">
    <property type="entry name" value="KH_dom_type_1"/>
</dbReference>
<accession>A0A7V1PUP1</accession>
<dbReference type="FunFam" id="3.30.1370.10:FF:000001">
    <property type="entry name" value="Polyribonucleotide nucleotidyltransferase"/>
    <property type="match status" value="1"/>
</dbReference>
<dbReference type="PROSITE" id="PS50126">
    <property type="entry name" value="S1"/>
    <property type="match status" value="1"/>
</dbReference>
<proteinExistence type="inferred from homology"/>
<dbReference type="SMART" id="SM00322">
    <property type="entry name" value="KH"/>
    <property type="match status" value="1"/>
</dbReference>
<dbReference type="InterPro" id="IPR012162">
    <property type="entry name" value="PNPase"/>
</dbReference>
<dbReference type="InterPro" id="IPR020568">
    <property type="entry name" value="Ribosomal_Su5_D2-typ_SF"/>
</dbReference>
<dbReference type="SUPFAM" id="SSF55666">
    <property type="entry name" value="Ribonuclease PH domain 2-like"/>
    <property type="match status" value="2"/>
</dbReference>
<dbReference type="EMBL" id="DRLD01000230">
    <property type="protein sequence ID" value="HED10695.1"/>
    <property type="molecule type" value="Genomic_DNA"/>
</dbReference>
<dbReference type="NCBIfam" id="NF008805">
    <property type="entry name" value="PRK11824.1"/>
    <property type="match status" value="1"/>
</dbReference>
<dbReference type="InterPro" id="IPR003029">
    <property type="entry name" value="S1_domain"/>
</dbReference>
<dbReference type="GO" id="GO:0005829">
    <property type="term" value="C:cytosol"/>
    <property type="evidence" value="ECO:0007669"/>
    <property type="project" value="TreeGrafter"/>
</dbReference>
<dbReference type="CDD" id="cd11363">
    <property type="entry name" value="RNase_PH_PNPase_1"/>
    <property type="match status" value="1"/>
</dbReference>
<dbReference type="Proteomes" id="UP000886005">
    <property type="component" value="Unassembled WGS sequence"/>
</dbReference>
<evidence type="ECO:0000256" key="4">
    <source>
        <dbReference type="ARBA" id="ARBA00022695"/>
    </source>
</evidence>
<dbReference type="GO" id="GO:0003723">
    <property type="term" value="F:RNA binding"/>
    <property type="evidence" value="ECO:0007669"/>
    <property type="project" value="UniProtKB-UniRule"/>
</dbReference>
<comment type="cofactor">
    <cofactor evidence="8">
        <name>Mg(2+)</name>
        <dbReference type="ChEBI" id="CHEBI:18420"/>
    </cofactor>
</comment>
<dbReference type="InterPro" id="IPR015847">
    <property type="entry name" value="ExoRNase_PH_dom2"/>
</dbReference>
<evidence type="ECO:0000259" key="9">
    <source>
        <dbReference type="PROSITE" id="PS50126"/>
    </source>
</evidence>
<dbReference type="Gene3D" id="2.40.50.140">
    <property type="entry name" value="Nucleic acid-binding proteins"/>
    <property type="match status" value="1"/>
</dbReference>
<evidence type="ECO:0000313" key="10">
    <source>
        <dbReference type="EMBL" id="HED10695.1"/>
    </source>
</evidence>
<dbReference type="GO" id="GO:0004654">
    <property type="term" value="F:polyribonucleotide nucleotidyltransferase activity"/>
    <property type="evidence" value="ECO:0007669"/>
    <property type="project" value="UniProtKB-UniRule"/>
</dbReference>
<evidence type="ECO:0000256" key="1">
    <source>
        <dbReference type="ARBA" id="ARBA00007404"/>
    </source>
</evidence>
<dbReference type="InterPro" id="IPR015848">
    <property type="entry name" value="PNPase_PH_RNA-bd_bac/org-type"/>
</dbReference>
<keyword evidence="3 8" id="KW-0808">Transferase</keyword>
<dbReference type="EC" id="2.7.7.8" evidence="8"/>
<dbReference type="HAMAP" id="MF_01595">
    <property type="entry name" value="PNPase"/>
    <property type="match status" value="1"/>
</dbReference>
<dbReference type="GO" id="GO:0006402">
    <property type="term" value="P:mRNA catabolic process"/>
    <property type="evidence" value="ECO:0007669"/>
    <property type="project" value="UniProtKB-UniRule"/>
</dbReference>
<dbReference type="CDD" id="cd02393">
    <property type="entry name" value="KH-I_PNPase"/>
    <property type="match status" value="1"/>
</dbReference>
<feature type="binding site" evidence="8">
    <location>
        <position position="482"/>
    </location>
    <ligand>
        <name>Mg(2+)</name>
        <dbReference type="ChEBI" id="CHEBI:18420"/>
    </ligand>
</feature>
<dbReference type="AlphaFoldDB" id="A0A7V1PUP1"/>
<reference evidence="10" key="1">
    <citation type="journal article" date="2020" name="mSystems">
        <title>Genome- and Community-Level Interaction Insights into Carbon Utilization and Element Cycling Functions of Hydrothermarchaeota in Hydrothermal Sediment.</title>
        <authorList>
            <person name="Zhou Z."/>
            <person name="Liu Y."/>
            <person name="Xu W."/>
            <person name="Pan J."/>
            <person name="Luo Z.H."/>
            <person name="Li M."/>
        </authorList>
    </citation>
    <scope>NUCLEOTIDE SEQUENCE [LARGE SCALE GENOMIC DNA]</scope>
    <source>
        <strain evidence="10">HyVt-456</strain>
    </source>
</reference>
<dbReference type="PANTHER" id="PTHR11252:SF0">
    <property type="entry name" value="POLYRIBONUCLEOTIDE NUCLEOTIDYLTRANSFERASE 1, MITOCHONDRIAL"/>
    <property type="match status" value="1"/>
</dbReference>
<dbReference type="SUPFAM" id="SSF54791">
    <property type="entry name" value="Eukaryotic type KH-domain (KH-domain type I)"/>
    <property type="match status" value="1"/>
</dbReference>
<dbReference type="SUPFAM" id="SSF54211">
    <property type="entry name" value="Ribosomal protein S5 domain 2-like"/>
    <property type="match status" value="2"/>
</dbReference>
<evidence type="ECO:0000256" key="3">
    <source>
        <dbReference type="ARBA" id="ARBA00022679"/>
    </source>
</evidence>
<feature type="domain" description="S1 motif" evidence="9">
    <location>
        <begin position="618"/>
        <end position="686"/>
    </location>
</feature>
<dbReference type="InterPro" id="IPR027408">
    <property type="entry name" value="PNPase/RNase_PH_dom_sf"/>
</dbReference>
<dbReference type="Pfam" id="PF00575">
    <property type="entry name" value="S1"/>
    <property type="match status" value="1"/>
</dbReference>
<feature type="binding site" evidence="8">
    <location>
        <position position="488"/>
    </location>
    <ligand>
        <name>Mg(2+)</name>
        <dbReference type="ChEBI" id="CHEBI:18420"/>
    </ligand>
</feature>
<comment type="similarity">
    <text evidence="1 8">Belongs to the polyribonucleotide nucleotidyltransferase family.</text>
</comment>
<dbReference type="NCBIfam" id="TIGR03591">
    <property type="entry name" value="polynuc_phos"/>
    <property type="match status" value="1"/>
</dbReference>
<dbReference type="GO" id="GO:0000287">
    <property type="term" value="F:magnesium ion binding"/>
    <property type="evidence" value="ECO:0007669"/>
    <property type="project" value="UniProtKB-UniRule"/>
</dbReference>
<name>A0A7V1PUP1_CALAY</name>
<keyword evidence="4 8" id="KW-0548">Nucleotidyltransferase</keyword>
<dbReference type="InterPro" id="IPR012340">
    <property type="entry name" value="NA-bd_OB-fold"/>
</dbReference>
<keyword evidence="5 8" id="KW-0479">Metal-binding</keyword>
<dbReference type="InterPro" id="IPR036612">
    <property type="entry name" value="KH_dom_type_1_sf"/>
</dbReference>
<dbReference type="GO" id="GO:0000175">
    <property type="term" value="F:3'-5'-RNA exonuclease activity"/>
    <property type="evidence" value="ECO:0007669"/>
    <property type="project" value="TreeGrafter"/>
</dbReference>
<keyword evidence="7 8" id="KW-0694">RNA-binding</keyword>
<evidence type="ECO:0000256" key="6">
    <source>
        <dbReference type="ARBA" id="ARBA00022842"/>
    </source>
</evidence>
<evidence type="ECO:0000256" key="2">
    <source>
        <dbReference type="ARBA" id="ARBA00022490"/>
    </source>
</evidence>
<protein>
    <recommendedName>
        <fullName evidence="8">Polyribonucleotide nucleotidyltransferase</fullName>
        <ecNumber evidence="8">2.7.7.8</ecNumber>
    </recommendedName>
    <alternativeName>
        <fullName evidence="8">Polynucleotide phosphorylase</fullName>
        <shortName evidence="8">PNPase</shortName>
    </alternativeName>
</protein>
<dbReference type="InterPro" id="IPR001247">
    <property type="entry name" value="ExoRNase_PH_dom1"/>
</dbReference>
<dbReference type="GO" id="GO:0006396">
    <property type="term" value="P:RNA processing"/>
    <property type="evidence" value="ECO:0007669"/>
    <property type="project" value="InterPro"/>
</dbReference>
<dbReference type="PANTHER" id="PTHR11252">
    <property type="entry name" value="POLYRIBONUCLEOTIDE NUCLEOTIDYLTRANSFERASE"/>
    <property type="match status" value="1"/>
</dbReference>
<dbReference type="InterPro" id="IPR004087">
    <property type="entry name" value="KH_dom"/>
</dbReference>
<comment type="function">
    <text evidence="8">Involved in mRNA degradation. Catalyzes the phosphorolysis of single-stranded polyribonucleotides processively in the 3'- to 5'-direction.</text>
</comment>
<dbReference type="FunFam" id="3.30.230.70:FF:000002">
    <property type="entry name" value="Polyribonucleotide nucleotidyltransferase"/>
    <property type="match status" value="1"/>
</dbReference>
<dbReference type="Gene3D" id="3.30.230.70">
    <property type="entry name" value="GHMP Kinase, N-terminal domain"/>
    <property type="match status" value="2"/>
</dbReference>
<comment type="catalytic activity">
    <reaction evidence="8">
        <text>RNA(n+1) + phosphate = RNA(n) + a ribonucleoside 5'-diphosphate</text>
        <dbReference type="Rhea" id="RHEA:22096"/>
        <dbReference type="Rhea" id="RHEA-COMP:14527"/>
        <dbReference type="Rhea" id="RHEA-COMP:17342"/>
        <dbReference type="ChEBI" id="CHEBI:43474"/>
        <dbReference type="ChEBI" id="CHEBI:57930"/>
        <dbReference type="ChEBI" id="CHEBI:140395"/>
        <dbReference type="EC" id="2.7.7.8"/>
    </reaction>
</comment>
<dbReference type="Pfam" id="PF01138">
    <property type="entry name" value="RNase_PH"/>
    <property type="match status" value="2"/>
</dbReference>
<dbReference type="PROSITE" id="PS50084">
    <property type="entry name" value="KH_TYPE_1"/>
    <property type="match status" value="1"/>
</dbReference>
<dbReference type="Gene3D" id="3.30.1370.10">
    <property type="entry name" value="K Homology domain, type 1"/>
    <property type="match status" value="1"/>
</dbReference>
<dbReference type="Pfam" id="PF03726">
    <property type="entry name" value="PNPase"/>
    <property type="match status" value="1"/>
</dbReference>